<evidence type="ECO:0000313" key="1">
    <source>
        <dbReference type="WBParaSite" id="MCU_009964-RA"/>
    </source>
</evidence>
<accession>A0A5K3FTU8</accession>
<dbReference type="WBParaSite" id="MCU_009964-RA">
    <property type="protein sequence ID" value="MCU_009964-RA"/>
    <property type="gene ID" value="MCU_009964"/>
</dbReference>
<proteinExistence type="predicted"/>
<organism evidence="1">
    <name type="scientific">Mesocestoides corti</name>
    <name type="common">Flatworm</name>
    <dbReference type="NCBI Taxonomy" id="53468"/>
    <lineage>
        <taxon>Eukaryota</taxon>
        <taxon>Metazoa</taxon>
        <taxon>Spiralia</taxon>
        <taxon>Lophotrochozoa</taxon>
        <taxon>Platyhelminthes</taxon>
        <taxon>Cestoda</taxon>
        <taxon>Eucestoda</taxon>
        <taxon>Cyclophyllidea</taxon>
        <taxon>Mesocestoididae</taxon>
        <taxon>Mesocestoides</taxon>
    </lineage>
</organism>
<reference evidence="1" key="1">
    <citation type="submission" date="2019-11" db="UniProtKB">
        <authorList>
            <consortium name="WormBaseParasite"/>
        </authorList>
    </citation>
    <scope>IDENTIFICATION</scope>
</reference>
<dbReference type="AlphaFoldDB" id="A0A5K3FTU8"/>
<name>A0A5K3FTU8_MESCO</name>
<sequence>MLGEETSKFLSEDELGISMLETWKTAIELMDKARKRATIQLGKWIIAIIDYSKKNQPNQQ</sequence>
<protein>
    <submittedName>
        <fullName evidence="1">DHC_N2 domain-containing protein</fullName>
    </submittedName>
</protein>